<dbReference type="GO" id="GO:0016562">
    <property type="term" value="P:protein import into peroxisome matrix, receptor recycling"/>
    <property type="evidence" value="ECO:0007669"/>
    <property type="project" value="EnsemblFungi"/>
</dbReference>
<dbReference type="SMART" id="SM00212">
    <property type="entry name" value="UBCc"/>
    <property type="match status" value="1"/>
</dbReference>
<feature type="domain" description="UBC core" evidence="2">
    <location>
        <begin position="3"/>
        <end position="153"/>
    </location>
</feature>
<dbReference type="SUPFAM" id="SSF54495">
    <property type="entry name" value="UBC-like"/>
    <property type="match status" value="1"/>
</dbReference>
<keyword evidence="4" id="KW-1185">Reference proteome</keyword>
<dbReference type="CDD" id="cd23812">
    <property type="entry name" value="UBCc_ScPEX4-like"/>
    <property type="match status" value="1"/>
</dbReference>
<dbReference type="GO" id="GO:0004842">
    <property type="term" value="F:ubiquitin-protein transferase activity"/>
    <property type="evidence" value="ECO:0007669"/>
    <property type="project" value="EnsemblFungi"/>
</dbReference>
<dbReference type="Proteomes" id="UP000070444">
    <property type="component" value="Unassembled WGS sequence"/>
</dbReference>
<sequence length="158" mass="17928">MDSCIKRLFKELNDNRKELNPCVLELEPVDEDDLLVWKCSLKGPQGTPYEGGVFKLQINITENYPLKPPTFKFLTPICHPNVHFKSGEICLDILKTEWSPAWTLSSTMTAISLLLTHPEPSSPLNCDAANLLRCNDNTGYNSLVKMYTQLYATHLEQN</sequence>
<dbReference type="OMA" id="MRWKAFI"/>
<organism evidence="3 4">
    <name type="scientific">Conidiobolus coronatus (strain ATCC 28846 / CBS 209.66 / NRRL 28638)</name>
    <name type="common">Delacroixia coronata</name>
    <dbReference type="NCBI Taxonomy" id="796925"/>
    <lineage>
        <taxon>Eukaryota</taxon>
        <taxon>Fungi</taxon>
        <taxon>Fungi incertae sedis</taxon>
        <taxon>Zoopagomycota</taxon>
        <taxon>Entomophthoromycotina</taxon>
        <taxon>Entomophthoromycetes</taxon>
        <taxon>Entomophthorales</taxon>
        <taxon>Ancylistaceae</taxon>
        <taxon>Conidiobolus</taxon>
    </lineage>
</organism>
<dbReference type="Gene3D" id="3.10.110.10">
    <property type="entry name" value="Ubiquitin Conjugating Enzyme"/>
    <property type="match status" value="1"/>
</dbReference>
<evidence type="ECO:0000256" key="1">
    <source>
        <dbReference type="ARBA" id="ARBA00022786"/>
    </source>
</evidence>
<dbReference type="AlphaFoldDB" id="A0A137PCZ0"/>
<evidence type="ECO:0000259" key="2">
    <source>
        <dbReference type="PROSITE" id="PS50127"/>
    </source>
</evidence>
<reference evidence="3 4" key="1">
    <citation type="journal article" date="2015" name="Genome Biol. Evol.">
        <title>Phylogenomic analyses indicate that early fungi evolved digesting cell walls of algal ancestors of land plants.</title>
        <authorList>
            <person name="Chang Y."/>
            <person name="Wang S."/>
            <person name="Sekimoto S."/>
            <person name="Aerts A.L."/>
            <person name="Choi C."/>
            <person name="Clum A."/>
            <person name="LaButti K.M."/>
            <person name="Lindquist E.A."/>
            <person name="Yee Ngan C."/>
            <person name="Ohm R.A."/>
            <person name="Salamov A.A."/>
            <person name="Grigoriev I.V."/>
            <person name="Spatafora J.W."/>
            <person name="Berbee M.L."/>
        </authorList>
    </citation>
    <scope>NUCLEOTIDE SEQUENCE [LARGE SCALE GENOMIC DNA]</scope>
    <source>
        <strain evidence="3 4">NRRL 28638</strain>
    </source>
</reference>
<dbReference type="InterPro" id="IPR050113">
    <property type="entry name" value="Ub_conjugating_enzyme"/>
</dbReference>
<proteinExistence type="predicted"/>
<evidence type="ECO:0000313" key="4">
    <source>
        <dbReference type="Proteomes" id="UP000070444"/>
    </source>
</evidence>
<dbReference type="EMBL" id="KQ964445">
    <property type="protein sequence ID" value="KXN72866.1"/>
    <property type="molecule type" value="Genomic_DNA"/>
</dbReference>
<dbReference type="GO" id="GO:0006513">
    <property type="term" value="P:protein monoubiquitination"/>
    <property type="evidence" value="ECO:0007669"/>
    <property type="project" value="EnsemblFungi"/>
</dbReference>
<accession>A0A137PCZ0</accession>
<dbReference type="GO" id="GO:0005777">
    <property type="term" value="C:peroxisome"/>
    <property type="evidence" value="ECO:0007669"/>
    <property type="project" value="EnsemblFungi"/>
</dbReference>
<dbReference type="STRING" id="796925.A0A137PCZ0"/>
<dbReference type="PROSITE" id="PS50127">
    <property type="entry name" value="UBC_2"/>
    <property type="match status" value="1"/>
</dbReference>
<dbReference type="Pfam" id="PF00179">
    <property type="entry name" value="UQ_con"/>
    <property type="match status" value="1"/>
</dbReference>
<keyword evidence="1" id="KW-0833">Ubl conjugation pathway</keyword>
<gene>
    <name evidence="3" type="ORF">CONCODRAFT_36430</name>
</gene>
<dbReference type="OrthoDB" id="9973183at2759"/>
<name>A0A137PCZ0_CONC2</name>
<dbReference type="PANTHER" id="PTHR24067">
    <property type="entry name" value="UBIQUITIN-CONJUGATING ENZYME E2"/>
    <property type="match status" value="1"/>
</dbReference>
<dbReference type="InterPro" id="IPR000608">
    <property type="entry name" value="UBC"/>
</dbReference>
<protein>
    <submittedName>
        <fullName evidence="3">Ubiquitin-conjugating enzyme</fullName>
    </submittedName>
</protein>
<evidence type="ECO:0000313" key="3">
    <source>
        <dbReference type="EMBL" id="KXN72866.1"/>
    </source>
</evidence>
<dbReference type="InterPro" id="IPR016135">
    <property type="entry name" value="UBQ-conjugating_enzyme/RWD"/>
</dbReference>
<dbReference type="GO" id="GO:0051865">
    <property type="term" value="P:protein autoubiquitination"/>
    <property type="evidence" value="ECO:0007669"/>
    <property type="project" value="EnsemblFungi"/>
</dbReference>